<dbReference type="InterPro" id="IPR015943">
    <property type="entry name" value="WD40/YVTN_repeat-like_dom_sf"/>
</dbReference>
<dbReference type="Pfam" id="PF15902">
    <property type="entry name" value="Sortilin-Vps10"/>
    <property type="match status" value="1"/>
</dbReference>
<evidence type="ECO:0000313" key="4">
    <source>
        <dbReference type="Proteomes" id="UP000037210"/>
    </source>
</evidence>
<dbReference type="AlphaFoldDB" id="A0A0M0BPR2"/>
<dbReference type="Gene3D" id="2.130.10.10">
    <property type="entry name" value="YVTN repeat-like/Quinoprotein amine dehydrogenase"/>
    <property type="match status" value="1"/>
</dbReference>
<name>A0A0M0BPR2_9ARCH</name>
<dbReference type="EMBL" id="LFWZ01000028">
    <property type="protein sequence ID" value="KON30548.1"/>
    <property type="molecule type" value="Genomic_DNA"/>
</dbReference>
<proteinExistence type="predicted"/>
<dbReference type="PANTHER" id="PTHR43739:SF5">
    <property type="entry name" value="EXO-ALPHA-SIALIDASE"/>
    <property type="match status" value="1"/>
</dbReference>
<dbReference type="SUPFAM" id="SSF110296">
    <property type="entry name" value="Oligoxyloglucan reducing end-specific cellobiohydrolase"/>
    <property type="match status" value="1"/>
</dbReference>
<organism evidence="3 4">
    <name type="scientific">miscellaneous Crenarchaeota group-15 archaeon DG-45</name>
    <dbReference type="NCBI Taxonomy" id="1685127"/>
    <lineage>
        <taxon>Archaea</taxon>
        <taxon>Candidatus Bathyarchaeota</taxon>
        <taxon>MCG-15</taxon>
    </lineage>
</organism>
<dbReference type="InterPro" id="IPR031778">
    <property type="entry name" value="Sortilin_N"/>
</dbReference>
<dbReference type="GO" id="GO:0010411">
    <property type="term" value="P:xyloglucan metabolic process"/>
    <property type="evidence" value="ECO:0007669"/>
    <property type="project" value="TreeGrafter"/>
</dbReference>
<evidence type="ECO:0000256" key="1">
    <source>
        <dbReference type="ARBA" id="ARBA00022737"/>
    </source>
</evidence>
<evidence type="ECO:0000259" key="2">
    <source>
        <dbReference type="Pfam" id="PF15902"/>
    </source>
</evidence>
<protein>
    <recommendedName>
        <fullName evidence="2">Sortilin N-terminal domain-containing protein</fullName>
    </recommendedName>
</protein>
<sequence>MHVVVELTRYFEASDADSRGTLYAGAGVEYGGGGIHRSEDGGETWEEAFDIPTDRKPNAVRVCFVDSGDAIFVGGRERLYRSRDDGRTWRAVLDFPPGSHEPWAVDEDPDGSIYIGSHGDNSRIFKTSDGGDTWAEATGLWSSRHSHDIKCSQETGWVYAVLEHPQLRPGAPGGRGFSGWTAFRGRLARFQRRYLRQGTGTPGVWRSKDGGGTWTHIVRGGRYKTGFAVDGRTCLVGSERSGSTNHIYRFVDDGSEGPFTPSIVHTFPASCGQPVTAGRAVRGSVGLRYVFSTGNTDGPTGAAHVVGSADGLRWEIIDSKASVAPRRSFYFLSHHHRDGFIYACRHPRSIAIRI</sequence>
<evidence type="ECO:0000313" key="3">
    <source>
        <dbReference type="EMBL" id="KON30548.1"/>
    </source>
</evidence>
<accession>A0A0M0BPR2</accession>
<dbReference type="Proteomes" id="UP000037210">
    <property type="component" value="Unassembled WGS sequence"/>
</dbReference>
<dbReference type="CDD" id="cd15482">
    <property type="entry name" value="Sialidase_non-viral"/>
    <property type="match status" value="1"/>
</dbReference>
<comment type="caution">
    <text evidence="3">The sequence shown here is derived from an EMBL/GenBank/DDBJ whole genome shotgun (WGS) entry which is preliminary data.</text>
</comment>
<keyword evidence="1" id="KW-0677">Repeat</keyword>
<feature type="domain" description="Sortilin N-terminal" evidence="2">
    <location>
        <begin position="35"/>
        <end position="137"/>
    </location>
</feature>
<reference evidence="3 4" key="1">
    <citation type="submission" date="2015-06" db="EMBL/GenBank/DDBJ databases">
        <title>New insights into the roles of widespread benthic archaea in carbon and nitrogen cycling.</title>
        <authorList>
            <person name="Lazar C.S."/>
            <person name="Baker B.J."/>
            <person name="Seitz K.W."/>
            <person name="Hyde A.S."/>
            <person name="Dick G.J."/>
            <person name="Hinrichs K.-U."/>
            <person name="Teske A.P."/>
        </authorList>
    </citation>
    <scope>NUCLEOTIDE SEQUENCE [LARGE SCALE GENOMIC DNA]</scope>
    <source>
        <strain evidence="3">DG-45</strain>
    </source>
</reference>
<dbReference type="PANTHER" id="PTHR43739">
    <property type="entry name" value="XYLOGLUCANASE (EUROFUNG)"/>
    <property type="match status" value="1"/>
</dbReference>
<dbReference type="InterPro" id="IPR052025">
    <property type="entry name" value="Xyloglucanase_GH74"/>
</dbReference>
<gene>
    <name evidence="3" type="ORF">AC482_03595</name>
</gene>